<keyword evidence="6" id="KW-0320">Glycogen biosynthesis</keyword>
<dbReference type="InterPro" id="IPR002495">
    <property type="entry name" value="Glyco_trans_8"/>
</dbReference>
<dbReference type="CDD" id="cd02537">
    <property type="entry name" value="GT8_Glycogenin"/>
    <property type="match status" value="1"/>
</dbReference>
<keyword evidence="4" id="KW-0808">Transferase</keyword>
<evidence type="ECO:0000256" key="5">
    <source>
        <dbReference type="ARBA" id="ARBA00022723"/>
    </source>
</evidence>
<proteinExistence type="inferred from homology"/>
<dbReference type="InterPro" id="IPR029044">
    <property type="entry name" value="Nucleotide-diphossugar_trans"/>
</dbReference>
<evidence type="ECO:0000256" key="8">
    <source>
        <dbReference type="ARBA" id="ARBA00023211"/>
    </source>
</evidence>
<dbReference type="EMBL" id="JAAAHW010003879">
    <property type="protein sequence ID" value="KAF9980248.1"/>
    <property type="molecule type" value="Genomic_DNA"/>
</dbReference>
<organism evidence="14 15">
    <name type="scientific">Modicella reniformis</name>
    <dbReference type="NCBI Taxonomy" id="1440133"/>
    <lineage>
        <taxon>Eukaryota</taxon>
        <taxon>Fungi</taxon>
        <taxon>Fungi incertae sedis</taxon>
        <taxon>Mucoromycota</taxon>
        <taxon>Mortierellomycotina</taxon>
        <taxon>Mortierellomycetes</taxon>
        <taxon>Mortierellales</taxon>
        <taxon>Mortierellaceae</taxon>
        <taxon>Modicella</taxon>
    </lineage>
</organism>
<comment type="cofactor">
    <cofactor evidence="1">
        <name>Mn(2+)</name>
        <dbReference type="ChEBI" id="CHEBI:29035"/>
    </cofactor>
</comment>
<evidence type="ECO:0000256" key="12">
    <source>
        <dbReference type="ARBA" id="ARBA00052293"/>
    </source>
</evidence>
<comment type="function">
    <text evidence="13">Self-glucosylating initiator of glycogen synthesis. It catalyzes the formation of a short alpha (1,4)-glucosyl chain covalently attached via a glucose 1-O-tyrosyl linkage to internal tyrosine residues and these chains act as primers for the elongation reaction catalyzed by glycogen synthase.</text>
</comment>
<name>A0A9P6M8L1_9FUNG</name>
<evidence type="ECO:0000313" key="14">
    <source>
        <dbReference type="EMBL" id="KAF9980248.1"/>
    </source>
</evidence>
<keyword evidence="3" id="KW-0963">Cytoplasm</keyword>
<dbReference type="AlphaFoldDB" id="A0A9P6M8L1"/>
<evidence type="ECO:0000256" key="6">
    <source>
        <dbReference type="ARBA" id="ARBA00023056"/>
    </source>
</evidence>
<dbReference type="InterPro" id="IPR050587">
    <property type="entry name" value="GNT1/Glycosyltrans_8"/>
</dbReference>
<evidence type="ECO:0000256" key="3">
    <source>
        <dbReference type="ARBA" id="ARBA00022490"/>
    </source>
</evidence>
<keyword evidence="8" id="KW-0464">Manganese</keyword>
<dbReference type="OrthoDB" id="2014201at2759"/>
<dbReference type="SUPFAM" id="SSF53448">
    <property type="entry name" value="Nucleotide-diphospho-sugar transferases"/>
    <property type="match status" value="1"/>
</dbReference>
<evidence type="ECO:0000256" key="4">
    <source>
        <dbReference type="ARBA" id="ARBA00022679"/>
    </source>
</evidence>
<keyword evidence="15" id="KW-1185">Reference proteome</keyword>
<evidence type="ECO:0000313" key="15">
    <source>
        <dbReference type="Proteomes" id="UP000749646"/>
    </source>
</evidence>
<protein>
    <recommendedName>
        <fullName evidence="10">glycogenin glucosyltransferase</fullName>
        <ecNumber evidence="10">2.4.1.186</ecNumber>
    </recommendedName>
</protein>
<evidence type="ECO:0000256" key="9">
    <source>
        <dbReference type="ARBA" id="ARBA00038162"/>
    </source>
</evidence>
<dbReference type="FunFam" id="3.90.550.10:FF:000092">
    <property type="entry name" value="Glycogenin 2"/>
    <property type="match status" value="1"/>
</dbReference>
<dbReference type="Pfam" id="PF01501">
    <property type="entry name" value="Glyco_transf_8"/>
    <property type="match status" value="1"/>
</dbReference>
<accession>A0A9P6M8L1</accession>
<evidence type="ECO:0000256" key="1">
    <source>
        <dbReference type="ARBA" id="ARBA00001936"/>
    </source>
</evidence>
<dbReference type="GO" id="GO:0046872">
    <property type="term" value="F:metal ion binding"/>
    <property type="evidence" value="ECO:0007669"/>
    <property type="project" value="UniProtKB-KW"/>
</dbReference>
<dbReference type="GO" id="GO:0008466">
    <property type="term" value="F:glycogenin glucosyltransferase activity"/>
    <property type="evidence" value="ECO:0007669"/>
    <property type="project" value="UniProtKB-EC"/>
</dbReference>
<comment type="similarity">
    <text evidence="9">Belongs to the glycosyltransferase 8 family. Glycogenin subfamily.</text>
</comment>
<dbReference type="GO" id="GO:0005978">
    <property type="term" value="P:glycogen biosynthetic process"/>
    <property type="evidence" value="ECO:0007669"/>
    <property type="project" value="UniProtKB-KW"/>
</dbReference>
<comment type="catalytic activity">
    <reaction evidence="12">
        <text>L-tyrosyl-[glycogenin] + UDP-alpha-D-glucose = alpha-D-glucosyl-L-tyrosyl-[glycogenin] + UDP + H(+)</text>
        <dbReference type="Rhea" id="RHEA:23360"/>
        <dbReference type="Rhea" id="RHEA-COMP:14604"/>
        <dbReference type="Rhea" id="RHEA-COMP:14605"/>
        <dbReference type="ChEBI" id="CHEBI:15378"/>
        <dbReference type="ChEBI" id="CHEBI:46858"/>
        <dbReference type="ChEBI" id="CHEBI:58223"/>
        <dbReference type="ChEBI" id="CHEBI:58885"/>
        <dbReference type="ChEBI" id="CHEBI:140573"/>
        <dbReference type="EC" id="2.4.1.186"/>
    </reaction>
</comment>
<dbReference type="Gene3D" id="3.90.550.10">
    <property type="entry name" value="Spore Coat Polysaccharide Biosynthesis Protein SpsA, Chain A"/>
    <property type="match status" value="1"/>
</dbReference>
<dbReference type="EC" id="2.4.1.186" evidence="10"/>
<keyword evidence="7" id="KW-0325">Glycoprotein</keyword>
<evidence type="ECO:0000256" key="13">
    <source>
        <dbReference type="ARBA" id="ARBA00057883"/>
    </source>
</evidence>
<gene>
    <name evidence="14" type="ORF">BGZ65_005354</name>
</gene>
<evidence type="ECO:0000256" key="10">
    <source>
        <dbReference type="ARBA" id="ARBA00038934"/>
    </source>
</evidence>
<reference evidence="14" key="1">
    <citation type="journal article" date="2020" name="Fungal Divers.">
        <title>Resolving the Mortierellaceae phylogeny through synthesis of multi-gene phylogenetics and phylogenomics.</title>
        <authorList>
            <person name="Vandepol N."/>
            <person name="Liber J."/>
            <person name="Desiro A."/>
            <person name="Na H."/>
            <person name="Kennedy M."/>
            <person name="Barry K."/>
            <person name="Grigoriev I.V."/>
            <person name="Miller A.N."/>
            <person name="O'Donnell K."/>
            <person name="Stajich J.E."/>
            <person name="Bonito G."/>
        </authorList>
    </citation>
    <scope>NUCLEOTIDE SEQUENCE</scope>
    <source>
        <strain evidence="14">MES-2147</strain>
    </source>
</reference>
<dbReference type="PANTHER" id="PTHR11183">
    <property type="entry name" value="GLYCOGENIN SUBFAMILY MEMBER"/>
    <property type="match status" value="1"/>
</dbReference>
<comment type="catalytic activity">
    <reaction evidence="11">
        <text>[1,4-alpha-D-glucosyl](n)-L-tyrosyl-[glycogenin] + UDP-alpha-D-glucose = [1,4-alpha-D-glucosyl](n+1)-L-tyrosyl-[glycogenin] + UDP + H(+)</text>
        <dbReference type="Rhea" id="RHEA:56560"/>
        <dbReference type="Rhea" id="RHEA-COMP:14606"/>
        <dbReference type="Rhea" id="RHEA-COMP:14607"/>
        <dbReference type="ChEBI" id="CHEBI:15378"/>
        <dbReference type="ChEBI" id="CHEBI:58223"/>
        <dbReference type="ChEBI" id="CHEBI:58885"/>
        <dbReference type="ChEBI" id="CHEBI:140574"/>
        <dbReference type="EC" id="2.4.1.186"/>
    </reaction>
</comment>
<comment type="caution">
    <text evidence="14">The sequence shown here is derived from an EMBL/GenBank/DDBJ whole genome shotgun (WGS) entry which is preliminary data.</text>
</comment>
<comment type="subcellular location">
    <subcellularLocation>
        <location evidence="2">Cytoplasm</location>
    </subcellularLocation>
</comment>
<keyword evidence="5" id="KW-0479">Metal-binding</keyword>
<dbReference type="Proteomes" id="UP000749646">
    <property type="component" value="Unassembled WGS sequence"/>
</dbReference>
<evidence type="ECO:0000256" key="2">
    <source>
        <dbReference type="ARBA" id="ARBA00004496"/>
    </source>
</evidence>
<evidence type="ECO:0000256" key="7">
    <source>
        <dbReference type="ARBA" id="ARBA00023180"/>
    </source>
</evidence>
<sequence length="253" mass="28457">MEAYITLLTNNNYASGALVLGYSLRATQTIKQLAVLITASVSRPIRDRLAQVYDSVIEIGEIDSYSFDNLQLLGRPELGITLTKVHIFNQTQFTKVVFLDADTLVLKNIDELFDFAANGSLDNQDRNTRFAAAPDAGWPDCFNSGVFVCRPKYEDYTGLIEMASQRGTFDGGDQGLLNSYFDGWSRGDANNRLPFIYNTTPTSNYSYAPALQYYKDRLKVVHFVGSFKPWQWLRFADGTVFPRNTSSKDSIDL</sequence>
<feature type="non-terminal residue" evidence="14">
    <location>
        <position position="1"/>
    </location>
</feature>
<dbReference type="GO" id="GO:0005737">
    <property type="term" value="C:cytoplasm"/>
    <property type="evidence" value="ECO:0007669"/>
    <property type="project" value="UniProtKB-SubCell"/>
</dbReference>
<evidence type="ECO:0000256" key="11">
    <source>
        <dbReference type="ARBA" id="ARBA00050886"/>
    </source>
</evidence>